<dbReference type="PRINTS" id="PR00080">
    <property type="entry name" value="SDRFAMILY"/>
</dbReference>
<sequence>MLRGRTALVTGSTTGLGLTMADALAAAGCNIVLNGLEDPERAEAARAGLAARHGVEALFHGADLSDESAIAALIDAAATTFGGIDILVNNAVVRQFGPIEALAPEDWNRSLAVNLTAPFHLIRLALPGMRARGFGRIVNVSSIYGLIGSANRADYVTTKTALLGLTRAVALETAESGITCNAICPGTVPTDAITERIRGIAASSGTSEEEATRDYLATRQPTRRFIAGEGVAALVVFLCGSGGRDITGATLPIDGAWSVA</sequence>
<evidence type="ECO:0000313" key="4">
    <source>
        <dbReference type="EMBL" id="TDR89794.1"/>
    </source>
</evidence>
<dbReference type="FunFam" id="3.40.50.720:FF:000084">
    <property type="entry name" value="Short-chain dehydrogenase reductase"/>
    <property type="match status" value="1"/>
</dbReference>
<dbReference type="OrthoDB" id="9804774at2"/>
<organism evidence="4 5">
    <name type="scientific">Enterovirga rhinocerotis</name>
    <dbReference type="NCBI Taxonomy" id="1339210"/>
    <lineage>
        <taxon>Bacteria</taxon>
        <taxon>Pseudomonadati</taxon>
        <taxon>Pseudomonadota</taxon>
        <taxon>Alphaproteobacteria</taxon>
        <taxon>Hyphomicrobiales</taxon>
        <taxon>Methylobacteriaceae</taxon>
        <taxon>Enterovirga</taxon>
    </lineage>
</organism>
<dbReference type="AlphaFoldDB" id="A0A4R7BVD6"/>
<dbReference type="PROSITE" id="PS00061">
    <property type="entry name" value="ADH_SHORT"/>
    <property type="match status" value="1"/>
</dbReference>
<feature type="domain" description="Ketoreductase" evidence="3">
    <location>
        <begin position="5"/>
        <end position="186"/>
    </location>
</feature>
<evidence type="ECO:0000256" key="1">
    <source>
        <dbReference type="ARBA" id="ARBA00006484"/>
    </source>
</evidence>
<dbReference type="PANTHER" id="PTHR42879">
    <property type="entry name" value="3-OXOACYL-(ACYL-CARRIER-PROTEIN) REDUCTASE"/>
    <property type="match status" value="1"/>
</dbReference>
<gene>
    <name evidence="4" type="ORF">EV668_2629</name>
</gene>
<dbReference type="Pfam" id="PF00106">
    <property type="entry name" value="adh_short"/>
    <property type="match status" value="1"/>
</dbReference>
<dbReference type="InterPro" id="IPR057326">
    <property type="entry name" value="KR_dom"/>
</dbReference>
<dbReference type="NCBIfam" id="NF009093">
    <property type="entry name" value="PRK12429.1"/>
    <property type="match status" value="1"/>
</dbReference>
<dbReference type="GO" id="GO:0032787">
    <property type="term" value="P:monocarboxylic acid metabolic process"/>
    <property type="evidence" value="ECO:0007669"/>
    <property type="project" value="UniProtKB-ARBA"/>
</dbReference>
<comment type="similarity">
    <text evidence="1 2">Belongs to the short-chain dehydrogenases/reductases (SDR) family.</text>
</comment>
<dbReference type="EMBL" id="SNZR01000013">
    <property type="protein sequence ID" value="TDR89794.1"/>
    <property type="molecule type" value="Genomic_DNA"/>
</dbReference>
<dbReference type="SMART" id="SM00822">
    <property type="entry name" value="PKS_KR"/>
    <property type="match status" value="1"/>
</dbReference>
<dbReference type="Gene3D" id="3.40.50.720">
    <property type="entry name" value="NAD(P)-binding Rossmann-like Domain"/>
    <property type="match status" value="1"/>
</dbReference>
<dbReference type="SUPFAM" id="SSF51735">
    <property type="entry name" value="NAD(P)-binding Rossmann-fold domains"/>
    <property type="match status" value="1"/>
</dbReference>
<dbReference type="PANTHER" id="PTHR42879:SF2">
    <property type="entry name" value="3-OXOACYL-[ACYL-CARRIER-PROTEIN] REDUCTASE FABG"/>
    <property type="match status" value="1"/>
</dbReference>
<dbReference type="InterPro" id="IPR002347">
    <property type="entry name" value="SDR_fam"/>
</dbReference>
<keyword evidence="5" id="KW-1185">Reference proteome</keyword>
<dbReference type="InterPro" id="IPR020904">
    <property type="entry name" value="Sc_DH/Rdtase_CS"/>
</dbReference>
<evidence type="ECO:0000256" key="2">
    <source>
        <dbReference type="RuleBase" id="RU000363"/>
    </source>
</evidence>
<dbReference type="PRINTS" id="PR00081">
    <property type="entry name" value="GDHRDH"/>
</dbReference>
<comment type="caution">
    <text evidence="4">The sequence shown here is derived from an EMBL/GenBank/DDBJ whole genome shotgun (WGS) entry which is preliminary data.</text>
</comment>
<dbReference type="Proteomes" id="UP000295122">
    <property type="component" value="Unassembled WGS sequence"/>
</dbReference>
<accession>A0A4R7BVD6</accession>
<dbReference type="RefSeq" id="WP_133770686.1">
    <property type="nucleotide sequence ID" value="NZ_SNZR01000013.1"/>
</dbReference>
<proteinExistence type="inferred from homology"/>
<dbReference type="InterPro" id="IPR036291">
    <property type="entry name" value="NAD(P)-bd_dom_sf"/>
</dbReference>
<evidence type="ECO:0000259" key="3">
    <source>
        <dbReference type="SMART" id="SM00822"/>
    </source>
</evidence>
<dbReference type="InterPro" id="IPR050259">
    <property type="entry name" value="SDR"/>
</dbReference>
<protein>
    <submittedName>
        <fullName evidence="4">3-hydroxybutyrate dehydrogenase</fullName>
    </submittedName>
</protein>
<name>A0A4R7BVD6_9HYPH</name>
<evidence type="ECO:0000313" key="5">
    <source>
        <dbReference type="Proteomes" id="UP000295122"/>
    </source>
</evidence>
<reference evidence="4 5" key="1">
    <citation type="submission" date="2019-03" db="EMBL/GenBank/DDBJ databases">
        <title>Genomic Encyclopedia of Type Strains, Phase IV (KMG-IV): sequencing the most valuable type-strain genomes for metagenomic binning, comparative biology and taxonomic classification.</title>
        <authorList>
            <person name="Goeker M."/>
        </authorList>
    </citation>
    <scope>NUCLEOTIDE SEQUENCE [LARGE SCALE GENOMIC DNA]</scope>
    <source>
        <strain evidence="4 5">DSM 25903</strain>
    </source>
</reference>